<keyword evidence="2" id="KW-1185">Reference proteome</keyword>
<gene>
    <name evidence="1" type="ORF">Patl1_12658</name>
</gene>
<reference evidence="2" key="1">
    <citation type="journal article" date="2023" name="G3 (Bethesda)">
        <title>Genome assembly and association tests identify interacting loci associated with vigor, precocity, and sex in interspecific pistachio rootstocks.</title>
        <authorList>
            <person name="Palmer W."/>
            <person name="Jacygrad E."/>
            <person name="Sagayaradj S."/>
            <person name="Cavanaugh K."/>
            <person name="Han R."/>
            <person name="Bertier L."/>
            <person name="Beede B."/>
            <person name="Kafkas S."/>
            <person name="Golino D."/>
            <person name="Preece J."/>
            <person name="Michelmore R."/>
        </authorList>
    </citation>
    <scope>NUCLEOTIDE SEQUENCE [LARGE SCALE GENOMIC DNA]</scope>
</reference>
<accession>A0ACC1AWH8</accession>
<proteinExistence type="predicted"/>
<evidence type="ECO:0000313" key="1">
    <source>
        <dbReference type="EMBL" id="KAJ0090975.1"/>
    </source>
</evidence>
<sequence>MGCPFSKQNCKWWYSSCFDEIAYLKLLMGKHCSKYTIVEPKFKTAGFGFAFPLGSPLVPDVSRAILNVNEGQKMNENENAWFKKNSCPDLSTLVSSHNLGLNSFYRLFLIAAIASILALIIFMAIFVYEHREILKELDPRSSLWSKIRTLLGIFVSKDLSAHTFKEKASIQVHNLGADTPSPHNHYPASPSSYSQHPCFCGEQGMPSTEFGGPNPKPSGQAPQDIVLAVEFTNPNQERPISP</sequence>
<dbReference type="EMBL" id="CM047904">
    <property type="protein sequence ID" value="KAJ0090975.1"/>
    <property type="molecule type" value="Genomic_DNA"/>
</dbReference>
<name>A0ACC1AWH8_9ROSI</name>
<evidence type="ECO:0000313" key="2">
    <source>
        <dbReference type="Proteomes" id="UP001164250"/>
    </source>
</evidence>
<comment type="caution">
    <text evidence="1">The sequence shown here is derived from an EMBL/GenBank/DDBJ whole genome shotgun (WGS) entry which is preliminary data.</text>
</comment>
<organism evidence="1 2">
    <name type="scientific">Pistacia atlantica</name>
    <dbReference type="NCBI Taxonomy" id="434234"/>
    <lineage>
        <taxon>Eukaryota</taxon>
        <taxon>Viridiplantae</taxon>
        <taxon>Streptophyta</taxon>
        <taxon>Embryophyta</taxon>
        <taxon>Tracheophyta</taxon>
        <taxon>Spermatophyta</taxon>
        <taxon>Magnoliopsida</taxon>
        <taxon>eudicotyledons</taxon>
        <taxon>Gunneridae</taxon>
        <taxon>Pentapetalae</taxon>
        <taxon>rosids</taxon>
        <taxon>malvids</taxon>
        <taxon>Sapindales</taxon>
        <taxon>Anacardiaceae</taxon>
        <taxon>Pistacia</taxon>
    </lineage>
</organism>
<protein>
    <submittedName>
        <fullName evidence="1">Uncharacterized protein</fullName>
    </submittedName>
</protein>
<dbReference type="Proteomes" id="UP001164250">
    <property type="component" value="Chromosome 8"/>
</dbReference>